<dbReference type="EMBL" id="BMXE01000002">
    <property type="protein sequence ID" value="GHB28261.1"/>
    <property type="molecule type" value="Genomic_DNA"/>
</dbReference>
<comment type="subcellular location">
    <subcellularLocation>
        <location evidence="1">Endomembrane system</location>
        <topology evidence="1">Multi-pass membrane protein</topology>
    </subcellularLocation>
</comment>
<keyword evidence="4" id="KW-0560">Oxidoreductase</keyword>
<evidence type="ECO:0000259" key="9">
    <source>
        <dbReference type="Pfam" id="PF04116"/>
    </source>
</evidence>
<proteinExistence type="predicted"/>
<dbReference type="InterPro" id="IPR051689">
    <property type="entry name" value="Sterol_desaturase/TMEM195"/>
</dbReference>
<evidence type="ECO:0000256" key="8">
    <source>
        <dbReference type="SAM" id="Phobius"/>
    </source>
</evidence>
<feature type="transmembrane region" description="Helical" evidence="8">
    <location>
        <begin position="78"/>
        <end position="96"/>
    </location>
</feature>
<keyword evidence="2 8" id="KW-0812">Transmembrane</keyword>
<evidence type="ECO:0000256" key="7">
    <source>
        <dbReference type="SAM" id="MobiDB-lite"/>
    </source>
</evidence>
<accession>A0ABQ3EA27</accession>
<feature type="compositionally biased region" description="Low complexity" evidence="7">
    <location>
        <begin position="300"/>
        <end position="312"/>
    </location>
</feature>
<dbReference type="Pfam" id="PF04116">
    <property type="entry name" value="FA_hydroxylase"/>
    <property type="match status" value="1"/>
</dbReference>
<keyword evidence="6 8" id="KW-0472">Membrane</keyword>
<dbReference type="PANTHER" id="PTHR21624:SF1">
    <property type="entry name" value="ALKYLGLYCEROL MONOOXYGENASE"/>
    <property type="match status" value="1"/>
</dbReference>
<feature type="transmembrane region" description="Helical" evidence="8">
    <location>
        <begin position="130"/>
        <end position="149"/>
    </location>
</feature>
<feature type="region of interest" description="Disordered" evidence="7">
    <location>
        <begin position="297"/>
        <end position="318"/>
    </location>
</feature>
<evidence type="ECO:0000256" key="6">
    <source>
        <dbReference type="ARBA" id="ARBA00023136"/>
    </source>
</evidence>
<sequence>MEFFDPVAYAIPFFVIFMIVEGVALKLRGFGGYGAKDTFFSLSLGIGSLVVEVLFGTFVAYTAQSWIYGYRLVESIPVNFWTIAACLFLYDFAFYWKHRFGHEYRLFWASHVNHHSSQHYNLSTALRQTWTGTIAFAFIFGMPLSLLGFPPEMVFFVAALNQLYQFWLHTELVDRLGPIEWIFNTPSHHRVHHATNPRYLDSNYAGVLIIWDRMFGTFSTEVAEDPPRYGIGKNLDTNNILIVVLHEWIAMVKDLRTARSLRDVFGYIFRTPGWTPDGSRLTTKKAKANWRRKQERLKAQQEALEQSEAEQSTKAVEA</sequence>
<evidence type="ECO:0000313" key="10">
    <source>
        <dbReference type="EMBL" id="GHB28261.1"/>
    </source>
</evidence>
<reference evidence="11" key="1">
    <citation type="journal article" date="2019" name="Int. J. Syst. Evol. Microbiol.">
        <title>The Global Catalogue of Microorganisms (GCM) 10K type strain sequencing project: providing services to taxonomists for standard genome sequencing and annotation.</title>
        <authorList>
            <consortium name="The Broad Institute Genomics Platform"/>
            <consortium name="The Broad Institute Genome Sequencing Center for Infectious Disease"/>
            <person name="Wu L."/>
            <person name="Ma J."/>
        </authorList>
    </citation>
    <scope>NUCLEOTIDE SEQUENCE [LARGE SCALE GENOMIC DNA]</scope>
    <source>
        <strain evidence="11">KCTC 12861</strain>
    </source>
</reference>
<feature type="transmembrane region" description="Helical" evidence="8">
    <location>
        <begin position="6"/>
        <end position="27"/>
    </location>
</feature>
<evidence type="ECO:0000256" key="3">
    <source>
        <dbReference type="ARBA" id="ARBA00022989"/>
    </source>
</evidence>
<evidence type="ECO:0000256" key="5">
    <source>
        <dbReference type="ARBA" id="ARBA00023098"/>
    </source>
</evidence>
<feature type="transmembrane region" description="Helical" evidence="8">
    <location>
        <begin position="39"/>
        <end position="63"/>
    </location>
</feature>
<keyword evidence="11" id="KW-1185">Reference proteome</keyword>
<keyword evidence="3 8" id="KW-1133">Transmembrane helix</keyword>
<feature type="domain" description="Fatty acid hydroxylase" evidence="9">
    <location>
        <begin position="84"/>
        <end position="217"/>
    </location>
</feature>
<evidence type="ECO:0000256" key="2">
    <source>
        <dbReference type="ARBA" id="ARBA00022692"/>
    </source>
</evidence>
<dbReference type="Proteomes" id="UP000637980">
    <property type="component" value="Unassembled WGS sequence"/>
</dbReference>
<dbReference type="PANTHER" id="PTHR21624">
    <property type="entry name" value="STEROL DESATURASE-RELATED PROTEIN"/>
    <property type="match status" value="1"/>
</dbReference>
<name>A0ABQ3EA27_9HYPH</name>
<protein>
    <recommendedName>
        <fullName evidence="9">Fatty acid hydroxylase domain-containing protein</fullName>
    </recommendedName>
</protein>
<dbReference type="RefSeq" id="WP_189436214.1">
    <property type="nucleotide sequence ID" value="NZ_BMXE01000002.1"/>
</dbReference>
<evidence type="ECO:0000313" key="11">
    <source>
        <dbReference type="Proteomes" id="UP000637980"/>
    </source>
</evidence>
<keyword evidence="5" id="KW-0443">Lipid metabolism</keyword>
<organism evidence="10 11">
    <name type="scientific">Pseudovibrio japonicus</name>
    <dbReference type="NCBI Taxonomy" id="366534"/>
    <lineage>
        <taxon>Bacteria</taxon>
        <taxon>Pseudomonadati</taxon>
        <taxon>Pseudomonadota</taxon>
        <taxon>Alphaproteobacteria</taxon>
        <taxon>Hyphomicrobiales</taxon>
        <taxon>Stappiaceae</taxon>
        <taxon>Pseudovibrio</taxon>
    </lineage>
</organism>
<gene>
    <name evidence="10" type="ORF">GCM10007094_15920</name>
</gene>
<evidence type="ECO:0000256" key="1">
    <source>
        <dbReference type="ARBA" id="ARBA00004127"/>
    </source>
</evidence>
<dbReference type="InterPro" id="IPR006694">
    <property type="entry name" value="Fatty_acid_hydroxylase"/>
</dbReference>
<comment type="caution">
    <text evidence="10">The sequence shown here is derived from an EMBL/GenBank/DDBJ whole genome shotgun (WGS) entry which is preliminary data.</text>
</comment>
<evidence type="ECO:0000256" key="4">
    <source>
        <dbReference type="ARBA" id="ARBA00023002"/>
    </source>
</evidence>